<feature type="domain" description="EF-hand" evidence="7">
    <location>
        <begin position="198"/>
        <end position="233"/>
    </location>
</feature>
<evidence type="ECO:0000259" key="7">
    <source>
        <dbReference type="PROSITE" id="PS50222"/>
    </source>
</evidence>
<evidence type="ECO:0000313" key="8">
    <source>
        <dbReference type="EMBL" id="KAJ8968543.1"/>
    </source>
</evidence>
<keyword evidence="9" id="KW-1185">Reference proteome</keyword>
<keyword evidence="5" id="KW-0175">Coiled coil</keyword>
<evidence type="ECO:0000256" key="3">
    <source>
        <dbReference type="ARBA" id="ARBA00022553"/>
    </source>
</evidence>
<dbReference type="SUPFAM" id="SSF47473">
    <property type="entry name" value="EF-hand"/>
    <property type="match status" value="1"/>
</dbReference>
<accession>A0ABQ9IXY4</accession>
<evidence type="ECO:0000256" key="5">
    <source>
        <dbReference type="SAM" id="Coils"/>
    </source>
</evidence>
<keyword evidence="2" id="KW-0963">Cytoplasm</keyword>
<protein>
    <recommendedName>
        <fullName evidence="7">EF-hand domain-containing protein</fullName>
    </recommendedName>
</protein>
<proteinExistence type="predicted"/>
<feature type="compositionally biased region" description="Basic and acidic residues" evidence="6">
    <location>
        <begin position="85"/>
        <end position="103"/>
    </location>
</feature>
<sequence length="543" mass="62009">MMDQFALDPYEQQLLKVFDSHDTDSCGSLDKEGLTQLCQTLQLEEQGTELIRCLLKDKYSRATFTEFKDALLALLGNMQNNRNTRNEEIINDSEKTSPEREVSPKFVYGSKKYGRRSRPRNDEFNPIFNEQNENRSPNSTPVQRSNSQTEVSSKKRKTNYKLKRCTSLPGNKDLNLTNPLDGTFITSHTLSCEPELVCTEDMLREAWKKLGVGEDGYLNRTELILVCDAIGLHKLADGVIRHLSDKLALNYDQKISFQELLEALQQDETWFDVLNPSPPNNDPVIRTSSDNLFPDSRTFQFVTLGPDGNGVISTNVLIEMWESVGIHSPKGLVQDLGFNSRQISIVELADVLDKQIKGINESTQSEFQSPHLTLLQANLTLYQAEIKSQEVDDNHSKMERNTLNQVKLLEQRHCDILRDITTQYSKDKEQLTAINQTLESRISSLEQETVKLKNDLLVAQDYSINVEKENQVLSGKINDLEKDKQLLSDQIGILENEKHKSSEIERQENELLLSKLTALQLENSHLKDRNDEMVSKSKVFRVK</sequence>
<dbReference type="Gene3D" id="1.10.238.10">
    <property type="entry name" value="EF-hand"/>
    <property type="match status" value="2"/>
</dbReference>
<evidence type="ECO:0000256" key="2">
    <source>
        <dbReference type="ARBA" id="ARBA00022490"/>
    </source>
</evidence>
<evidence type="ECO:0000256" key="1">
    <source>
        <dbReference type="ARBA" id="ARBA00004300"/>
    </source>
</evidence>
<organism evidence="8 9">
    <name type="scientific">Molorchus minor</name>
    <dbReference type="NCBI Taxonomy" id="1323400"/>
    <lineage>
        <taxon>Eukaryota</taxon>
        <taxon>Metazoa</taxon>
        <taxon>Ecdysozoa</taxon>
        <taxon>Arthropoda</taxon>
        <taxon>Hexapoda</taxon>
        <taxon>Insecta</taxon>
        <taxon>Pterygota</taxon>
        <taxon>Neoptera</taxon>
        <taxon>Endopterygota</taxon>
        <taxon>Coleoptera</taxon>
        <taxon>Polyphaga</taxon>
        <taxon>Cucujiformia</taxon>
        <taxon>Chrysomeloidea</taxon>
        <taxon>Cerambycidae</taxon>
        <taxon>Lamiinae</taxon>
        <taxon>Monochamini</taxon>
        <taxon>Molorchus</taxon>
    </lineage>
</organism>
<keyword evidence="3" id="KW-0597">Phosphoprotein</keyword>
<name>A0ABQ9IXY4_9CUCU</name>
<keyword evidence="4" id="KW-0206">Cytoskeleton</keyword>
<evidence type="ECO:0000256" key="4">
    <source>
        <dbReference type="ARBA" id="ARBA00023212"/>
    </source>
</evidence>
<gene>
    <name evidence="8" type="ORF">NQ317_002625</name>
</gene>
<dbReference type="InterPro" id="IPR011992">
    <property type="entry name" value="EF-hand-dom_pair"/>
</dbReference>
<feature type="domain" description="EF-hand" evidence="7">
    <location>
        <begin position="9"/>
        <end position="44"/>
    </location>
</feature>
<dbReference type="InterPro" id="IPR002048">
    <property type="entry name" value="EF_hand_dom"/>
</dbReference>
<reference evidence="8" key="1">
    <citation type="journal article" date="2023" name="Insect Mol. Biol.">
        <title>Genome sequencing provides insights into the evolution of gene families encoding plant cell wall-degrading enzymes in longhorned beetles.</title>
        <authorList>
            <person name="Shin N.R."/>
            <person name="Okamura Y."/>
            <person name="Kirsch R."/>
            <person name="Pauchet Y."/>
        </authorList>
    </citation>
    <scope>NUCLEOTIDE SEQUENCE</scope>
    <source>
        <strain evidence="8">MMC_N1</strain>
    </source>
</reference>
<comment type="caution">
    <text evidence="8">The sequence shown here is derived from an EMBL/GenBank/DDBJ whole genome shotgun (WGS) entry which is preliminary data.</text>
</comment>
<dbReference type="PROSITE" id="PS50222">
    <property type="entry name" value="EF_HAND_2"/>
    <property type="match status" value="2"/>
</dbReference>
<dbReference type="PANTHER" id="PTHR18905">
    <property type="entry name" value="NINEIN"/>
    <property type="match status" value="1"/>
</dbReference>
<evidence type="ECO:0000313" key="9">
    <source>
        <dbReference type="Proteomes" id="UP001162164"/>
    </source>
</evidence>
<dbReference type="Proteomes" id="UP001162164">
    <property type="component" value="Unassembled WGS sequence"/>
</dbReference>
<comment type="subcellular location">
    <subcellularLocation>
        <location evidence="1">Cytoplasm</location>
        <location evidence="1">Cytoskeleton</location>
        <location evidence="1">Microtubule organizing center</location>
        <location evidence="1">Centrosome</location>
    </subcellularLocation>
</comment>
<feature type="region of interest" description="Disordered" evidence="6">
    <location>
        <begin position="85"/>
        <end position="162"/>
    </location>
</feature>
<evidence type="ECO:0000256" key="6">
    <source>
        <dbReference type="SAM" id="MobiDB-lite"/>
    </source>
</evidence>
<dbReference type="EMBL" id="JAPWTJ010001968">
    <property type="protein sequence ID" value="KAJ8968543.1"/>
    <property type="molecule type" value="Genomic_DNA"/>
</dbReference>
<feature type="compositionally biased region" description="Polar residues" evidence="6">
    <location>
        <begin position="128"/>
        <end position="151"/>
    </location>
</feature>
<dbReference type="PANTHER" id="PTHR18905:SF13">
    <property type="entry name" value="NON-CENTROSOMAL MICROTUBULE ARRAY"/>
    <property type="match status" value="1"/>
</dbReference>
<feature type="coiled-coil region" evidence="5">
    <location>
        <begin position="428"/>
        <end position="497"/>
    </location>
</feature>